<feature type="domain" description="F-box/LRR-repeat protein 15-like leucin rich repeat" evidence="3">
    <location>
        <begin position="495"/>
        <end position="610"/>
    </location>
</feature>
<dbReference type="SMART" id="SM00367">
    <property type="entry name" value="LRR_CC"/>
    <property type="match status" value="11"/>
</dbReference>
<feature type="compositionally biased region" description="Polar residues" evidence="1">
    <location>
        <begin position="771"/>
        <end position="805"/>
    </location>
</feature>
<feature type="region of interest" description="Disordered" evidence="1">
    <location>
        <begin position="1"/>
        <end position="48"/>
    </location>
</feature>
<dbReference type="InterPro" id="IPR001810">
    <property type="entry name" value="F-box_dom"/>
</dbReference>
<dbReference type="InterPro" id="IPR036047">
    <property type="entry name" value="F-box-like_dom_sf"/>
</dbReference>
<dbReference type="GeneID" id="33553723"/>
<feature type="region of interest" description="Disordered" evidence="1">
    <location>
        <begin position="824"/>
        <end position="923"/>
    </location>
</feature>
<dbReference type="GO" id="GO:0031146">
    <property type="term" value="P:SCF-dependent proteasomal ubiquitin-dependent protein catabolic process"/>
    <property type="evidence" value="ECO:0007669"/>
    <property type="project" value="TreeGrafter"/>
</dbReference>
<protein>
    <submittedName>
        <fullName evidence="4">Uncharacterized protein</fullName>
    </submittedName>
</protein>
<feature type="compositionally biased region" description="Low complexity" evidence="1">
    <location>
        <begin position="8"/>
        <end position="25"/>
    </location>
</feature>
<dbReference type="InterPro" id="IPR006553">
    <property type="entry name" value="Leu-rich_rpt_Cys-con_subtyp"/>
</dbReference>
<dbReference type="STRING" id="4999.A0A1Y1UA73"/>
<feature type="compositionally biased region" description="Acidic residues" evidence="1">
    <location>
        <begin position="102"/>
        <end position="112"/>
    </location>
</feature>
<dbReference type="AlphaFoldDB" id="A0A1Y1UA73"/>
<feature type="domain" description="F-box" evidence="2">
    <location>
        <begin position="159"/>
        <end position="202"/>
    </location>
</feature>
<dbReference type="InParanoid" id="A0A1Y1UA73"/>
<dbReference type="OrthoDB" id="10257471at2759"/>
<gene>
    <name evidence="4" type="ORF">BD324DRAFT_103901</name>
</gene>
<sequence>MPRERATSDPLSPSMDTSSSSSFRQRSNDRDDIQPLRGESNPAYNADLTAESLARLSLISRPPRWQSSPLGSSSHPANTALPPPMAQQWLDTSGTPSVTSISDEEDGEEGEVDISMNEEKVQAWILKGKSKAVEQGSETRQESQTDGSSRSGGNSNVGELPPEILLQIFRFLNNPKDLSNALLVSRMWSVCAYPVLWAHPNLHNVRQLASLTRVLKSKSSTFPYARSVKRLNLGSLGGSLSDGLLEGLENCSRLERLTVTNTDQVTSDGLKQLVRGLTELHAVDFSGCFGVDDSVALTLAESCSKLQGLNFSKCVQVGDEGIKAIAEKCSGLRRIKIAGCSLVSDQSLVRLVISCPLIMEMDLASLPLIRDSTLYAIFLHSSYIREIKLNTVIPPRTATGPTDAAFVNLASMRALGNRLEAEDFLESYLAAGGIVKAPSSSNLSYLRVIDLTGSKFLTDAAIDQLISNAPKLRQLALTKCEELTDAAMTSVARLGKHLHHIHLGHVAKLTDEGIKTLVHSCTRIRYLDIACCPLITDQSIHELSQSLTKLRRIGLVKVVKLTDEGVYSLTSRHATLERIHLSYCENVSVKAIACLLNRLHLLGHLSLSGVTAFVTPELQQFCRPAPPGLNEHQTASFCVFSSNGIAALRNYLNSRLAAEASQSDGSERSGSVSSSSSLTVPAESPPPDRRPVINVLNTRRAVPFRSSRSTRNRWRDTTGIPGSAFSSSATFLTPEVVSTPLVGTSSREESNAHTTAHRFSSAPRSGRETTYRSSISNSASTPRTDASSRSMRYTQSSRQGHQSPQSDEERMPGLYEHTIMLDPDARDPLDQFDTAAEPSREFHSRSRPSAEGQPAREGDRVGVPSQTGATSTIPSSSSSPFRWVVESYRQRWGGGGDSETVDSSLPPSRDLVRDRGHHPRGHQ</sequence>
<dbReference type="PANTHER" id="PTHR13318:SF190">
    <property type="entry name" value="PARTNER OF PAIRED, ISOFORM B"/>
    <property type="match status" value="1"/>
</dbReference>
<feature type="region of interest" description="Disordered" evidence="1">
    <location>
        <begin position="131"/>
        <end position="157"/>
    </location>
</feature>
<name>A0A1Y1UA73_9TREE</name>
<evidence type="ECO:0000259" key="2">
    <source>
        <dbReference type="Pfam" id="PF12937"/>
    </source>
</evidence>
<accession>A0A1Y1UA73</accession>
<feature type="compositionally biased region" description="Low complexity" evidence="1">
    <location>
        <begin position="870"/>
        <end position="880"/>
    </location>
</feature>
<dbReference type="Pfam" id="PF13516">
    <property type="entry name" value="LRR_6"/>
    <property type="match status" value="1"/>
</dbReference>
<dbReference type="InterPro" id="IPR057207">
    <property type="entry name" value="FBXL15_LRR"/>
</dbReference>
<evidence type="ECO:0000313" key="5">
    <source>
        <dbReference type="Proteomes" id="UP000193218"/>
    </source>
</evidence>
<dbReference type="SUPFAM" id="SSF81383">
    <property type="entry name" value="F-box domain"/>
    <property type="match status" value="1"/>
</dbReference>
<organism evidence="4 5">
    <name type="scientific">Kockovaella imperatae</name>
    <dbReference type="NCBI Taxonomy" id="4999"/>
    <lineage>
        <taxon>Eukaryota</taxon>
        <taxon>Fungi</taxon>
        <taxon>Dikarya</taxon>
        <taxon>Basidiomycota</taxon>
        <taxon>Agaricomycotina</taxon>
        <taxon>Tremellomycetes</taxon>
        <taxon>Tremellales</taxon>
        <taxon>Cuniculitremaceae</taxon>
        <taxon>Kockovaella</taxon>
    </lineage>
</organism>
<evidence type="ECO:0000256" key="1">
    <source>
        <dbReference type="SAM" id="MobiDB-lite"/>
    </source>
</evidence>
<reference evidence="4 5" key="1">
    <citation type="submission" date="2017-03" db="EMBL/GenBank/DDBJ databases">
        <title>Widespread Adenine N6-methylation of Active Genes in Fungi.</title>
        <authorList>
            <consortium name="DOE Joint Genome Institute"/>
            <person name="Mondo S.J."/>
            <person name="Dannebaum R.O."/>
            <person name="Kuo R.C."/>
            <person name="Louie K.B."/>
            <person name="Bewick A.J."/>
            <person name="Labutti K."/>
            <person name="Haridas S."/>
            <person name="Kuo A."/>
            <person name="Salamov A."/>
            <person name="Ahrendt S.R."/>
            <person name="Lau R."/>
            <person name="Bowen B.P."/>
            <person name="Lipzen A."/>
            <person name="Sullivan W."/>
            <person name="Andreopoulos W.B."/>
            <person name="Clum A."/>
            <person name="Lindquist E."/>
            <person name="Daum C."/>
            <person name="Northen T.R."/>
            <person name="Ramamoorthy G."/>
            <person name="Schmitz R.J."/>
            <person name="Gryganskyi A."/>
            <person name="Culley D."/>
            <person name="Magnuson J."/>
            <person name="James T.Y."/>
            <person name="O'Malley M.A."/>
            <person name="Stajich J.E."/>
            <person name="Spatafora J.W."/>
            <person name="Visel A."/>
            <person name="Grigoriev I.V."/>
        </authorList>
    </citation>
    <scope>NUCLEOTIDE SEQUENCE [LARGE SCALE GENOMIC DNA]</scope>
    <source>
        <strain evidence="4 5">NRRL Y-17943</strain>
    </source>
</reference>
<dbReference type="GO" id="GO:0019005">
    <property type="term" value="C:SCF ubiquitin ligase complex"/>
    <property type="evidence" value="ECO:0007669"/>
    <property type="project" value="TreeGrafter"/>
</dbReference>
<dbReference type="EMBL" id="NBSH01000012">
    <property type="protein sequence ID" value="ORX34912.1"/>
    <property type="molecule type" value="Genomic_DNA"/>
</dbReference>
<dbReference type="RefSeq" id="XP_021869128.1">
    <property type="nucleotide sequence ID" value="XM_022011915.1"/>
</dbReference>
<dbReference type="Gene3D" id="3.80.10.10">
    <property type="entry name" value="Ribonuclease Inhibitor"/>
    <property type="match status" value="2"/>
</dbReference>
<dbReference type="Pfam" id="PF12937">
    <property type="entry name" value="F-box-like"/>
    <property type="match status" value="1"/>
</dbReference>
<dbReference type="Proteomes" id="UP000193218">
    <property type="component" value="Unassembled WGS sequence"/>
</dbReference>
<feature type="region of interest" description="Disordered" evidence="1">
    <location>
        <begin position="62"/>
        <end position="114"/>
    </location>
</feature>
<dbReference type="InterPro" id="IPR032675">
    <property type="entry name" value="LRR_dom_sf"/>
</dbReference>
<feature type="compositionally biased region" description="Polar residues" evidence="1">
    <location>
        <begin position="89"/>
        <end position="101"/>
    </location>
</feature>
<keyword evidence="5" id="KW-1185">Reference proteome</keyword>
<feature type="region of interest" description="Disordered" evidence="1">
    <location>
        <begin position="740"/>
        <end position="809"/>
    </location>
</feature>
<dbReference type="InterPro" id="IPR001611">
    <property type="entry name" value="Leu-rich_rpt"/>
</dbReference>
<feature type="compositionally biased region" description="Low complexity" evidence="1">
    <location>
        <begin position="147"/>
        <end position="157"/>
    </location>
</feature>
<feature type="region of interest" description="Disordered" evidence="1">
    <location>
        <begin position="662"/>
        <end position="727"/>
    </location>
</feature>
<feature type="compositionally biased region" description="Low complexity" evidence="1">
    <location>
        <begin position="662"/>
        <end position="677"/>
    </location>
</feature>
<proteinExistence type="predicted"/>
<evidence type="ECO:0000259" key="3">
    <source>
        <dbReference type="Pfam" id="PF25372"/>
    </source>
</evidence>
<dbReference type="PANTHER" id="PTHR13318">
    <property type="entry name" value="PARTNER OF PAIRED, ISOFORM B-RELATED"/>
    <property type="match status" value="1"/>
</dbReference>
<comment type="caution">
    <text evidence="4">The sequence shown here is derived from an EMBL/GenBank/DDBJ whole genome shotgun (WGS) entry which is preliminary data.</text>
</comment>
<feature type="compositionally biased region" description="Polar residues" evidence="1">
    <location>
        <begin position="65"/>
        <end position="77"/>
    </location>
</feature>
<dbReference type="SUPFAM" id="SSF52047">
    <property type="entry name" value="RNI-like"/>
    <property type="match status" value="2"/>
</dbReference>
<dbReference type="Pfam" id="PF25372">
    <property type="entry name" value="DUF7885"/>
    <property type="match status" value="1"/>
</dbReference>
<evidence type="ECO:0000313" key="4">
    <source>
        <dbReference type="EMBL" id="ORX34912.1"/>
    </source>
</evidence>